<dbReference type="SUPFAM" id="SSF53474">
    <property type="entry name" value="alpha/beta-Hydrolases"/>
    <property type="match status" value="1"/>
</dbReference>
<keyword evidence="2" id="KW-1133">Transmembrane helix</keyword>
<dbReference type="Pfam" id="PF13646">
    <property type="entry name" value="HEAT_2"/>
    <property type="match status" value="2"/>
</dbReference>
<dbReference type="InterPro" id="IPR003593">
    <property type="entry name" value="AAA+_ATPase"/>
</dbReference>
<dbReference type="Pfam" id="PF23238">
    <property type="entry name" value="DUF7068"/>
    <property type="match status" value="1"/>
</dbReference>
<dbReference type="GO" id="GO:0019135">
    <property type="term" value="F:deoxyhypusine monooxygenase activity"/>
    <property type="evidence" value="ECO:0007669"/>
    <property type="project" value="TreeGrafter"/>
</dbReference>
<feature type="region of interest" description="Disordered" evidence="1">
    <location>
        <begin position="1"/>
        <end position="75"/>
    </location>
</feature>
<dbReference type="SMART" id="SM00567">
    <property type="entry name" value="EZ_HEAT"/>
    <property type="match status" value="11"/>
</dbReference>
<evidence type="ECO:0000259" key="3">
    <source>
        <dbReference type="PROSITE" id="PS50837"/>
    </source>
</evidence>
<dbReference type="PANTHER" id="PTHR12697:SF5">
    <property type="entry name" value="DEOXYHYPUSINE HYDROXYLASE"/>
    <property type="match status" value="1"/>
</dbReference>
<reference evidence="4 5" key="1">
    <citation type="journal article" date="2017" name="G3 (Bethesda)">
        <title>First Draft Genome Sequence of the Pathogenic Fungus Lomentospora prolificans (Formerly Scedosporium prolificans).</title>
        <authorList>
            <person name="Luo R."/>
            <person name="Zimin A."/>
            <person name="Workman R."/>
            <person name="Fan Y."/>
            <person name="Pertea G."/>
            <person name="Grossman N."/>
            <person name="Wear M.P."/>
            <person name="Jia B."/>
            <person name="Miller H."/>
            <person name="Casadevall A."/>
            <person name="Timp W."/>
            <person name="Zhang S.X."/>
            <person name="Salzberg S.L."/>
        </authorList>
    </citation>
    <scope>NUCLEOTIDE SEQUENCE [LARGE SCALE GENOMIC DNA]</scope>
    <source>
        <strain evidence="4 5">JHH-5317</strain>
    </source>
</reference>
<keyword evidence="2" id="KW-0812">Transmembrane</keyword>
<dbReference type="STRING" id="41688.A0A2N3NDB0"/>
<dbReference type="OrthoDB" id="427518at2759"/>
<evidence type="ECO:0000256" key="1">
    <source>
        <dbReference type="SAM" id="MobiDB-lite"/>
    </source>
</evidence>
<dbReference type="InterPro" id="IPR000225">
    <property type="entry name" value="Armadillo"/>
</dbReference>
<feature type="compositionally biased region" description="Polar residues" evidence="1">
    <location>
        <begin position="54"/>
        <end position="73"/>
    </location>
</feature>
<dbReference type="PANTHER" id="PTHR12697">
    <property type="entry name" value="PBS LYASE HEAT-LIKE PROTEIN"/>
    <property type="match status" value="1"/>
</dbReference>
<feature type="compositionally biased region" description="Low complexity" evidence="1">
    <location>
        <begin position="26"/>
        <end position="41"/>
    </location>
</feature>
<dbReference type="InterPro" id="IPR016024">
    <property type="entry name" value="ARM-type_fold"/>
</dbReference>
<dbReference type="InterPro" id="IPR004155">
    <property type="entry name" value="PBS_lyase_HEAT"/>
</dbReference>
<feature type="compositionally biased region" description="Basic residues" evidence="1">
    <location>
        <begin position="1"/>
        <end position="19"/>
    </location>
</feature>
<feature type="transmembrane region" description="Helical" evidence="2">
    <location>
        <begin position="189"/>
        <end position="209"/>
    </location>
</feature>
<evidence type="ECO:0000313" key="5">
    <source>
        <dbReference type="Proteomes" id="UP000233524"/>
    </source>
</evidence>
<dbReference type="Pfam" id="PF05729">
    <property type="entry name" value="NACHT"/>
    <property type="match status" value="1"/>
</dbReference>
<dbReference type="Gene3D" id="3.40.50.300">
    <property type="entry name" value="P-loop containing nucleotide triphosphate hydrolases"/>
    <property type="match status" value="1"/>
</dbReference>
<sequence length="1447" mass="161802">MDSHEAKRRLSRLKGKLKSTFKFQNPSQSPPVVGSSVASISEIQETSSTHESDNPTPAISLIPSETSTPMPSSKQKDCHASLQLVSPPENENGADVDIIAIPGLDTESPDTWIWKSQPSDPTADASAVNWLTDPSMLPALVGSARIFTCDWPSSLFIPQDTIERTVQELARVLLLSIQARRFKDLDRPILFIASCLGGVILIQALVLAAKENSDYESLWKATKGIVFLATPFRGTAFQNLAAVAVPFMDCYAALKGQAVPRPLLDSVRESTYSLEELIRDFTREYQHGGRTCQLAVFYEMRKTNLLSKGLPRCVADLLKGPELLVDRTSACLDVVPDPIGLDRAHVLMNKFSSTEDLDYCRVSDKIRLMLQTIRTPSILKDTDDWIRNRHYTKARLKIERISGEYLPIDQCYINLVLVEHTSGVSNSTEDENNGPQSSPFSLTSRLKIEKLDATQTIALPALFDPRKVHGLKVNPRRVLIHGRAGVGKTTLCKKIVLDFLEKRMWSNLYDRVLWVPLRNLRGRKASGYNLEELFYDEYFSQRPNGRKFAKELFERIVKSTGNRTLFLLDGLDEATDLNDMDTFLGYLLSQPNYIVTARPHAKYSKLFRSSEKPDLELETIGFQPEQVNDYLKTTISDKQKVDDMQSFLRKHLLIQGLVRIPIQLDAFCFTWDEGFGVTDVPETMTAVYRAIESKLWRKDILRLQEGIGDRPMKEDSVREATASEVKRLIAAETELLEAFGFAGLYCNIIEFHSSHQDVVEEEVNYTRSGRFLGETLSRLSFLRTSDTSRNRSQRSYHFLHLTFQEYFAARYFVRQWKIRKPLQCLDLHQGNHKNIPPADFLQKHKYNPRYDIFWRFVSGLLCLEPEEQITCFFEAVEQEPLDLLGPSHQRLVMHCLNEAGPSMTKSDKFHLLQVKLEGRLFEWMYFECICSDETYLAREAEFPEKMLEKALKECSQRQRSSILNAIRQRPYLSEIAVNALLALLIDIESHVREAAAKALGNQSSLSEMAVNALLALLIDTDIESHVRYAAADTLGNQSSLSEMAVNALIDTESHVREAAANALGNQSSLSEMAVNALLALLIDTDIESHVQYAAAEVLGNQSSLSEMAVNALLALLIDIESHVRYIAAYTLGNQSSLSEMAVNALLALLIDTDTESYVRYTAANALGNQSSLSEMAVNALLALLIDTDIESHVRQVAAYALGNQSSLSEMAVNALLALLIDTDTESHVQYTAANALGNQSSLSEMAVNALLALLIDTDTESHVRDVAAYTLGNQSSLSEMAVNALLALLIDTDIESHVRYIAANALGNQSSLSEMAVNALLALLIDTDTDWHVRQAAAEVLGNQSARVVQQISTEPAILSFYSDELIGGLYLGLLLRSFRTSLSWFILPGQDCSLLYQQDEVNKLQFGDQIKDGRLLHIIDTVREGLAGGDSHKLWHKALETSPIQH</sequence>
<evidence type="ECO:0000256" key="2">
    <source>
        <dbReference type="SAM" id="Phobius"/>
    </source>
</evidence>
<dbReference type="Gene3D" id="1.25.10.10">
    <property type="entry name" value="Leucine-rich Repeat Variant"/>
    <property type="match status" value="4"/>
</dbReference>
<dbReference type="SUPFAM" id="SSF52540">
    <property type="entry name" value="P-loop containing nucleoside triphosphate hydrolases"/>
    <property type="match status" value="1"/>
</dbReference>
<dbReference type="InterPro" id="IPR007111">
    <property type="entry name" value="NACHT_NTPase"/>
</dbReference>
<feature type="domain" description="NACHT" evidence="3">
    <location>
        <begin position="476"/>
        <end position="574"/>
    </location>
</feature>
<keyword evidence="5" id="KW-1185">Reference proteome</keyword>
<accession>A0A2N3NDB0</accession>
<evidence type="ECO:0000313" key="4">
    <source>
        <dbReference type="EMBL" id="PKS10409.1"/>
    </source>
</evidence>
<keyword evidence="2" id="KW-0472">Membrane</keyword>
<dbReference type="Proteomes" id="UP000233524">
    <property type="component" value="Unassembled WGS sequence"/>
</dbReference>
<dbReference type="VEuPathDB" id="FungiDB:jhhlp_002160"/>
<name>A0A2N3NDB0_9PEZI</name>
<organism evidence="4 5">
    <name type="scientific">Lomentospora prolificans</name>
    <dbReference type="NCBI Taxonomy" id="41688"/>
    <lineage>
        <taxon>Eukaryota</taxon>
        <taxon>Fungi</taxon>
        <taxon>Dikarya</taxon>
        <taxon>Ascomycota</taxon>
        <taxon>Pezizomycotina</taxon>
        <taxon>Sordariomycetes</taxon>
        <taxon>Hypocreomycetidae</taxon>
        <taxon>Microascales</taxon>
        <taxon>Microascaceae</taxon>
        <taxon>Lomentospora</taxon>
    </lineage>
</organism>
<protein>
    <recommendedName>
        <fullName evidence="3">NACHT domain-containing protein</fullName>
    </recommendedName>
</protein>
<gene>
    <name evidence="4" type="ORF">jhhlp_002160</name>
</gene>
<dbReference type="InterPro" id="IPR029058">
    <property type="entry name" value="AB_hydrolase_fold"/>
</dbReference>
<dbReference type="SMART" id="SM00185">
    <property type="entry name" value="ARM"/>
    <property type="match status" value="5"/>
</dbReference>
<proteinExistence type="predicted"/>
<dbReference type="SUPFAM" id="SSF48371">
    <property type="entry name" value="ARM repeat"/>
    <property type="match status" value="1"/>
</dbReference>
<dbReference type="InterPro" id="IPR027417">
    <property type="entry name" value="P-loop_NTPase"/>
</dbReference>
<dbReference type="SMART" id="SM00382">
    <property type="entry name" value="AAA"/>
    <property type="match status" value="1"/>
</dbReference>
<dbReference type="InterPro" id="IPR011989">
    <property type="entry name" value="ARM-like"/>
</dbReference>
<dbReference type="PROSITE" id="PS50837">
    <property type="entry name" value="NACHT"/>
    <property type="match status" value="1"/>
</dbReference>
<dbReference type="InterPro" id="IPR055496">
    <property type="entry name" value="DUF7068"/>
</dbReference>
<comment type="caution">
    <text evidence="4">The sequence shown here is derived from an EMBL/GenBank/DDBJ whole genome shotgun (WGS) entry which is preliminary data.</text>
</comment>
<dbReference type="EMBL" id="NLAX01000008">
    <property type="protein sequence ID" value="PKS10409.1"/>
    <property type="molecule type" value="Genomic_DNA"/>
</dbReference>
<dbReference type="InParanoid" id="A0A2N3NDB0"/>